<dbReference type="Pfam" id="PF02897">
    <property type="entry name" value="Peptidase_S9_N"/>
    <property type="match status" value="1"/>
</dbReference>
<sequence>MGRLFVAPLLTGLLTASAAMAEEDPFLWLEEVQGQRALEWVRAQNAKTEVVLEKDPRFEPFQAEALRIFTATDRIPGPSFRAGGVDTFWQDATNPRGQWRHTTTEGYASPTIPWQTVLDVDALSKTEGANWIWKGKECLPPADQRCIVRLSNGGKDAVEAREFDAGTKQFVENGFKLTEGKQSVDWLDTDTLLVGRDWGGDTLTESGYPFVLKRWKRGTPVEQATEVFRGERTDVSASPIILRDEEGVLQAVFVNRGVTFYESELYLLGDAAPVRLPFPRKVSFQAFLQGQVVFTIEEDWGGFKQGALLAYPLAALKADPAKAKPTLILQPGPRQGIERVAATRNLLLVNVYEDVKGALDVYTPGKKRWTRKRLAMPKNASVEIVDTSSAHDQVFAGAEGFLEPGSLWLGDAAAGKVKRIKSLPARFDASKHRVEQFWVKSKDGTKVPYFLVRPVKPKAAGVTPTVVYGYGGFQVSKPPVYLPEMGKLWLERGGAYVVANIRGGGEFGPSWHQAALREKRQRAFDDFAAVLEDLVRREVTSPKHIGIYGRSNGGVLTSVVMTQRPELLNAAVIESPLIDMMRYPKLPAGASWVGEYGDPAVPEDAAFISKYSAYQNLKPGVRYPKPYITTNTKDDRVHPGHARKFAAKLESMGLPYLYYENTDGGHSNDSDPMLNARRWALHHVYLSQQLMDAAAP</sequence>
<dbReference type="InterPro" id="IPR002470">
    <property type="entry name" value="Peptidase_S9A"/>
</dbReference>
<dbReference type="PANTHER" id="PTHR42881">
    <property type="entry name" value="PROLYL ENDOPEPTIDASE"/>
    <property type="match status" value="1"/>
</dbReference>
<dbReference type="SUPFAM" id="SSF50993">
    <property type="entry name" value="Peptidase/esterase 'gauge' domain"/>
    <property type="match status" value="1"/>
</dbReference>
<evidence type="ECO:0000256" key="1">
    <source>
        <dbReference type="ARBA" id="ARBA00022670"/>
    </source>
</evidence>
<evidence type="ECO:0000313" key="8">
    <source>
        <dbReference type="EMBL" id="SEU04918.1"/>
    </source>
</evidence>
<dbReference type="PANTHER" id="PTHR42881:SF13">
    <property type="entry name" value="PROLYL ENDOPEPTIDASE"/>
    <property type="match status" value="1"/>
</dbReference>
<keyword evidence="2" id="KW-0378">Hydrolase</keyword>
<feature type="chain" id="PRO_5023096696" evidence="4">
    <location>
        <begin position="22"/>
        <end position="696"/>
    </location>
</feature>
<comment type="caution">
    <text evidence="7">The sequence shown here is derived from an EMBL/GenBank/DDBJ whole genome shotgun (WGS) entry which is preliminary data.</text>
</comment>
<dbReference type="InterPro" id="IPR051167">
    <property type="entry name" value="Prolyl_oligopep/macrocyclase"/>
</dbReference>
<accession>A0A511SZQ8</accession>
<dbReference type="GO" id="GO:0005829">
    <property type="term" value="C:cytosol"/>
    <property type="evidence" value="ECO:0007669"/>
    <property type="project" value="TreeGrafter"/>
</dbReference>
<reference evidence="8 9" key="1">
    <citation type="submission" date="2016-10" db="EMBL/GenBank/DDBJ databases">
        <authorList>
            <person name="Varghese N."/>
            <person name="Submissions S."/>
        </authorList>
    </citation>
    <scope>NUCLEOTIDE SEQUENCE [LARGE SCALE GENOMIC DNA]</scope>
    <source>
        <strain evidence="8 9">DSM 16525</strain>
    </source>
</reference>
<evidence type="ECO:0000256" key="2">
    <source>
        <dbReference type="ARBA" id="ARBA00022801"/>
    </source>
</evidence>
<feature type="signal peptide" evidence="4">
    <location>
        <begin position="1"/>
        <end position="21"/>
    </location>
</feature>
<dbReference type="GO" id="GO:0006508">
    <property type="term" value="P:proteolysis"/>
    <property type="evidence" value="ECO:0007669"/>
    <property type="project" value="UniProtKB-KW"/>
</dbReference>
<evidence type="ECO:0000313" key="7">
    <source>
        <dbReference type="EMBL" id="GEN06793.1"/>
    </source>
</evidence>
<gene>
    <name evidence="7" type="ORF">MFU01_18300</name>
    <name evidence="8" type="ORF">SAMN05443572_104579</name>
</gene>
<dbReference type="Proteomes" id="UP000321514">
    <property type="component" value="Unassembled WGS sequence"/>
</dbReference>
<protein>
    <submittedName>
        <fullName evidence="7">Prolyl oligopeptidase</fullName>
    </submittedName>
</protein>
<dbReference type="Pfam" id="PF00326">
    <property type="entry name" value="Peptidase_S9"/>
    <property type="match status" value="1"/>
</dbReference>
<evidence type="ECO:0000313" key="10">
    <source>
        <dbReference type="Proteomes" id="UP000321514"/>
    </source>
</evidence>
<feature type="domain" description="Peptidase S9 prolyl oligopeptidase catalytic" evidence="5">
    <location>
        <begin position="489"/>
        <end position="669"/>
    </location>
</feature>
<dbReference type="SUPFAM" id="SSF53474">
    <property type="entry name" value="alpha/beta-Hydrolases"/>
    <property type="match status" value="1"/>
</dbReference>
<name>A0A511SZQ8_MYXFU</name>
<keyword evidence="1" id="KW-0645">Protease</keyword>
<keyword evidence="9" id="KW-1185">Reference proteome</keyword>
<dbReference type="EMBL" id="BJXR01000017">
    <property type="protein sequence ID" value="GEN06793.1"/>
    <property type="molecule type" value="Genomic_DNA"/>
</dbReference>
<evidence type="ECO:0000256" key="4">
    <source>
        <dbReference type="SAM" id="SignalP"/>
    </source>
</evidence>
<evidence type="ECO:0000313" key="9">
    <source>
        <dbReference type="Proteomes" id="UP000183760"/>
    </source>
</evidence>
<dbReference type="Gene3D" id="3.40.50.1820">
    <property type="entry name" value="alpha/beta hydrolase"/>
    <property type="match status" value="1"/>
</dbReference>
<dbReference type="GO" id="GO:0004252">
    <property type="term" value="F:serine-type endopeptidase activity"/>
    <property type="evidence" value="ECO:0007669"/>
    <property type="project" value="InterPro"/>
</dbReference>
<dbReference type="Proteomes" id="UP000183760">
    <property type="component" value="Unassembled WGS sequence"/>
</dbReference>
<dbReference type="OrthoDB" id="9801421at2"/>
<dbReference type="EMBL" id="FOIB01000004">
    <property type="protein sequence ID" value="SEU04918.1"/>
    <property type="molecule type" value="Genomic_DNA"/>
</dbReference>
<dbReference type="GO" id="GO:0070012">
    <property type="term" value="F:oligopeptidase activity"/>
    <property type="evidence" value="ECO:0007669"/>
    <property type="project" value="TreeGrafter"/>
</dbReference>
<dbReference type="STRING" id="1334629.MFUL124B02_39320"/>
<reference evidence="7 10" key="2">
    <citation type="submission" date="2019-07" db="EMBL/GenBank/DDBJ databases">
        <title>Whole genome shotgun sequence of Myxococcus fulvus NBRC 100333.</title>
        <authorList>
            <person name="Hosoyama A."/>
            <person name="Uohara A."/>
            <person name="Ohji S."/>
            <person name="Ichikawa N."/>
        </authorList>
    </citation>
    <scope>NUCLEOTIDE SEQUENCE [LARGE SCALE GENOMIC DNA]</scope>
    <source>
        <strain evidence="7 10">NBRC 100333</strain>
    </source>
</reference>
<keyword evidence="3" id="KW-0720">Serine protease</keyword>
<dbReference type="AlphaFoldDB" id="A0A511SZQ8"/>
<dbReference type="InterPro" id="IPR029058">
    <property type="entry name" value="AB_hydrolase_fold"/>
</dbReference>
<proteinExistence type="predicted"/>
<dbReference type="InterPro" id="IPR023302">
    <property type="entry name" value="Pept_S9A_N"/>
</dbReference>
<evidence type="ECO:0000259" key="5">
    <source>
        <dbReference type="Pfam" id="PF00326"/>
    </source>
</evidence>
<evidence type="ECO:0000259" key="6">
    <source>
        <dbReference type="Pfam" id="PF02897"/>
    </source>
</evidence>
<dbReference type="InterPro" id="IPR001375">
    <property type="entry name" value="Peptidase_S9_cat"/>
</dbReference>
<dbReference type="PRINTS" id="PR00862">
    <property type="entry name" value="PROLIGOPTASE"/>
</dbReference>
<feature type="domain" description="Peptidase S9A N-terminal" evidence="6">
    <location>
        <begin position="23"/>
        <end position="421"/>
    </location>
</feature>
<evidence type="ECO:0000256" key="3">
    <source>
        <dbReference type="ARBA" id="ARBA00022825"/>
    </source>
</evidence>
<keyword evidence="4" id="KW-0732">Signal</keyword>
<dbReference type="Gene3D" id="2.130.10.120">
    <property type="entry name" value="Prolyl oligopeptidase, N-terminal domain"/>
    <property type="match status" value="1"/>
</dbReference>
<dbReference type="RefSeq" id="WP_074954060.1">
    <property type="nucleotide sequence ID" value="NZ_BJXR01000017.1"/>
</dbReference>
<organism evidence="7 10">
    <name type="scientific">Myxococcus fulvus</name>
    <dbReference type="NCBI Taxonomy" id="33"/>
    <lineage>
        <taxon>Bacteria</taxon>
        <taxon>Pseudomonadati</taxon>
        <taxon>Myxococcota</taxon>
        <taxon>Myxococcia</taxon>
        <taxon>Myxococcales</taxon>
        <taxon>Cystobacterineae</taxon>
        <taxon>Myxococcaceae</taxon>
        <taxon>Myxococcus</taxon>
    </lineage>
</organism>